<evidence type="ECO:0000313" key="10">
    <source>
        <dbReference type="Ensembl" id="ENSAPLP00020027202.1"/>
    </source>
</evidence>
<evidence type="ECO:0000256" key="1">
    <source>
        <dbReference type="ARBA" id="ARBA00001946"/>
    </source>
</evidence>
<feature type="domain" description="Nucleoside diphosphate kinase-like" evidence="9">
    <location>
        <begin position="100"/>
        <end position="206"/>
    </location>
</feature>
<proteinExistence type="inferred from homology"/>
<organism evidence="10 11">
    <name type="scientific">Anas platyrhynchos</name>
    <name type="common">Mallard</name>
    <name type="synonym">Anas boschas</name>
    <dbReference type="NCBI Taxonomy" id="8839"/>
    <lineage>
        <taxon>Eukaryota</taxon>
        <taxon>Metazoa</taxon>
        <taxon>Chordata</taxon>
        <taxon>Craniata</taxon>
        <taxon>Vertebrata</taxon>
        <taxon>Euteleostomi</taxon>
        <taxon>Archelosauria</taxon>
        <taxon>Archosauria</taxon>
        <taxon>Dinosauria</taxon>
        <taxon>Saurischia</taxon>
        <taxon>Theropoda</taxon>
        <taxon>Coelurosauria</taxon>
        <taxon>Aves</taxon>
        <taxon>Neognathae</taxon>
        <taxon>Galloanserae</taxon>
        <taxon>Anseriformes</taxon>
        <taxon>Anatidae</taxon>
        <taxon>Anatinae</taxon>
        <taxon>Anas</taxon>
    </lineage>
</organism>
<dbReference type="PRINTS" id="PR01243">
    <property type="entry name" value="NUCDPKINASE"/>
</dbReference>
<evidence type="ECO:0000259" key="9">
    <source>
        <dbReference type="SMART" id="SM00562"/>
    </source>
</evidence>
<name>A0A8B9ZLX7_ANAPL</name>
<dbReference type="GO" id="GO:0006183">
    <property type="term" value="P:GTP biosynthetic process"/>
    <property type="evidence" value="ECO:0007669"/>
    <property type="project" value="InterPro"/>
</dbReference>
<dbReference type="GO" id="GO:0006228">
    <property type="term" value="P:UTP biosynthetic process"/>
    <property type="evidence" value="ECO:0007669"/>
    <property type="project" value="InterPro"/>
</dbReference>
<reference evidence="10" key="2">
    <citation type="submission" date="2025-08" db="UniProtKB">
        <authorList>
            <consortium name="Ensembl"/>
        </authorList>
    </citation>
    <scope>IDENTIFICATION</scope>
</reference>
<sequence length="243" mass="25931">MAPAWAGGDGDSHASPCHQLKLEQTHPILGPSSAGHVPGAHHGIAARPLGSWLHPPRHRWWRGHRRAHRDRKGDKAGFVGAAGWPWLSVPVPPVAPPELREQTLVLVKPDAVQRRLVGDVIRRFERRGFKLVAMKLLQADRGLLDKHYQQLRQKPFYPALLSYMTSGAAGGHGVGGLQRGALHAGHGGGHQLGTGGGGDNPGGFQHARQQERGARQRLGGDGAAGDRLLVPAGRAGGLGEQRP</sequence>
<dbReference type="GO" id="GO:0006241">
    <property type="term" value="P:CTP biosynthetic process"/>
    <property type="evidence" value="ECO:0007669"/>
    <property type="project" value="InterPro"/>
</dbReference>
<keyword evidence="4" id="KW-0808">Transferase</keyword>
<evidence type="ECO:0000256" key="6">
    <source>
        <dbReference type="PROSITE-ProRule" id="PRU00706"/>
    </source>
</evidence>
<reference evidence="10" key="1">
    <citation type="submission" date="2019-08" db="EMBL/GenBank/DDBJ databases">
        <title>Three high-quality genomes provides insights into domestication of ducks.</title>
        <authorList>
            <person name="Hou Z.C."/>
            <person name="Zhu F."/>
            <person name="Yin Z.T."/>
            <person name="Zhang F."/>
        </authorList>
    </citation>
    <scope>NUCLEOTIDE SEQUENCE [LARGE SCALE GENOMIC DNA]</scope>
</reference>
<evidence type="ECO:0000256" key="8">
    <source>
        <dbReference type="SAM" id="MobiDB-lite"/>
    </source>
</evidence>
<dbReference type="PROSITE" id="PS51374">
    <property type="entry name" value="NDPK_LIKE"/>
    <property type="match status" value="1"/>
</dbReference>
<comment type="caution">
    <text evidence="6">Lacks conserved residue(s) required for the propagation of feature annotation.</text>
</comment>
<evidence type="ECO:0000256" key="7">
    <source>
        <dbReference type="RuleBase" id="RU004011"/>
    </source>
</evidence>
<protein>
    <recommendedName>
        <fullName evidence="3">nucleoside-diphosphate kinase</fullName>
        <ecNumber evidence="3">2.7.4.6</ecNumber>
    </recommendedName>
</protein>
<feature type="compositionally biased region" description="Gly residues" evidence="8">
    <location>
        <begin position="185"/>
        <end position="201"/>
    </location>
</feature>
<dbReference type="EC" id="2.7.4.6" evidence="3"/>
<accession>A0A8B9ZLX7</accession>
<dbReference type="SMART" id="SM00562">
    <property type="entry name" value="NDK"/>
    <property type="match status" value="1"/>
</dbReference>
<evidence type="ECO:0000256" key="5">
    <source>
        <dbReference type="ARBA" id="ARBA00022777"/>
    </source>
</evidence>
<dbReference type="Proteomes" id="UP000694400">
    <property type="component" value="Chromosome 15"/>
</dbReference>
<reference evidence="10" key="3">
    <citation type="submission" date="2025-09" db="UniProtKB">
        <authorList>
            <consortium name="Ensembl"/>
        </authorList>
    </citation>
    <scope>IDENTIFICATION</scope>
</reference>
<evidence type="ECO:0000256" key="4">
    <source>
        <dbReference type="ARBA" id="ARBA00022679"/>
    </source>
</evidence>
<dbReference type="Ensembl" id="ENSAPLT00020029289.1">
    <property type="protein sequence ID" value="ENSAPLP00020027202.1"/>
    <property type="gene ID" value="ENSAPLG00020018468.1"/>
</dbReference>
<dbReference type="InterPro" id="IPR001564">
    <property type="entry name" value="Nucleoside_diP_kinase"/>
</dbReference>
<dbReference type="GO" id="GO:0004550">
    <property type="term" value="F:nucleoside diphosphate kinase activity"/>
    <property type="evidence" value="ECO:0007669"/>
    <property type="project" value="UniProtKB-EC"/>
</dbReference>
<keyword evidence="5" id="KW-0418">Kinase</keyword>
<evidence type="ECO:0000256" key="2">
    <source>
        <dbReference type="ARBA" id="ARBA00008142"/>
    </source>
</evidence>
<dbReference type="InterPro" id="IPR034907">
    <property type="entry name" value="NDK-like_dom"/>
</dbReference>
<evidence type="ECO:0000256" key="3">
    <source>
        <dbReference type="ARBA" id="ARBA00012966"/>
    </source>
</evidence>
<feature type="region of interest" description="Disordered" evidence="8">
    <location>
        <begin position="183"/>
        <end position="243"/>
    </location>
</feature>
<dbReference type="Gene3D" id="3.30.70.141">
    <property type="entry name" value="Nucleoside diphosphate kinase-like domain"/>
    <property type="match status" value="1"/>
</dbReference>
<dbReference type="Pfam" id="PF00334">
    <property type="entry name" value="NDK"/>
    <property type="match status" value="1"/>
</dbReference>
<comment type="cofactor">
    <cofactor evidence="1">
        <name>Mg(2+)</name>
        <dbReference type="ChEBI" id="CHEBI:18420"/>
    </cofactor>
</comment>
<comment type="similarity">
    <text evidence="2 6 7">Belongs to the NDK family.</text>
</comment>
<feature type="compositionally biased region" description="Gly residues" evidence="8">
    <location>
        <begin position="234"/>
        <end position="243"/>
    </location>
</feature>
<dbReference type="PANTHER" id="PTHR11349">
    <property type="entry name" value="NUCLEOSIDE DIPHOSPHATE KINASE"/>
    <property type="match status" value="1"/>
</dbReference>
<dbReference type="SUPFAM" id="SSF54919">
    <property type="entry name" value="Nucleoside diphosphate kinase, NDK"/>
    <property type="match status" value="1"/>
</dbReference>
<dbReference type="AlphaFoldDB" id="A0A8B9ZLX7"/>
<evidence type="ECO:0000313" key="11">
    <source>
        <dbReference type="Proteomes" id="UP000694400"/>
    </source>
</evidence>
<dbReference type="InterPro" id="IPR036850">
    <property type="entry name" value="NDK-like_dom_sf"/>
</dbReference>